<feature type="compositionally biased region" description="Basic and acidic residues" evidence="1">
    <location>
        <begin position="260"/>
        <end position="275"/>
    </location>
</feature>
<comment type="caution">
    <text evidence="2">The sequence shown here is derived from an EMBL/GenBank/DDBJ whole genome shotgun (WGS) entry which is preliminary data.</text>
</comment>
<keyword evidence="3" id="KW-1185">Reference proteome</keyword>
<feature type="region of interest" description="Disordered" evidence="1">
    <location>
        <begin position="235"/>
        <end position="289"/>
    </location>
</feature>
<proteinExistence type="predicted"/>
<organism evidence="2 3">
    <name type="scientific">Channa striata</name>
    <name type="common">Snakehead murrel</name>
    <name type="synonym">Ophicephalus striatus</name>
    <dbReference type="NCBI Taxonomy" id="64152"/>
    <lineage>
        <taxon>Eukaryota</taxon>
        <taxon>Metazoa</taxon>
        <taxon>Chordata</taxon>
        <taxon>Craniata</taxon>
        <taxon>Vertebrata</taxon>
        <taxon>Euteleostomi</taxon>
        <taxon>Actinopterygii</taxon>
        <taxon>Neopterygii</taxon>
        <taxon>Teleostei</taxon>
        <taxon>Neoteleostei</taxon>
        <taxon>Acanthomorphata</taxon>
        <taxon>Anabantaria</taxon>
        <taxon>Anabantiformes</taxon>
        <taxon>Channoidei</taxon>
        <taxon>Channidae</taxon>
        <taxon>Channa</taxon>
    </lineage>
</organism>
<dbReference type="AlphaFoldDB" id="A0AA88IJU9"/>
<protein>
    <submittedName>
        <fullName evidence="2">Uncharacterized protein</fullName>
    </submittedName>
</protein>
<evidence type="ECO:0000313" key="3">
    <source>
        <dbReference type="Proteomes" id="UP001187415"/>
    </source>
</evidence>
<dbReference type="Proteomes" id="UP001187415">
    <property type="component" value="Unassembled WGS sequence"/>
</dbReference>
<feature type="region of interest" description="Disordered" evidence="1">
    <location>
        <begin position="33"/>
        <end position="61"/>
    </location>
</feature>
<gene>
    <name evidence="2" type="ORF">Q5P01_000683</name>
</gene>
<feature type="compositionally biased region" description="Pro residues" evidence="1">
    <location>
        <begin position="241"/>
        <end position="258"/>
    </location>
</feature>
<reference evidence="2" key="1">
    <citation type="submission" date="2023-07" db="EMBL/GenBank/DDBJ databases">
        <title>Chromosome-level Genome Assembly of Striped Snakehead (Channa striata).</title>
        <authorList>
            <person name="Liu H."/>
        </authorList>
    </citation>
    <scope>NUCLEOTIDE SEQUENCE</scope>
    <source>
        <strain evidence="2">Gz</strain>
        <tissue evidence="2">Muscle</tissue>
    </source>
</reference>
<evidence type="ECO:0000313" key="2">
    <source>
        <dbReference type="EMBL" id="KAK2814236.1"/>
    </source>
</evidence>
<evidence type="ECO:0000256" key="1">
    <source>
        <dbReference type="SAM" id="MobiDB-lite"/>
    </source>
</evidence>
<name>A0AA88IJU9_CHASR</name>
<accession>A0AA88IJU9</accession>
<sequence length="289" mass="30759">MTSPLQSARHPIFSGTGRGALLSLLMERAAYAGRSSREMGRHGGSASAVARRREHSRRHQELGPCERLVGPLGVIFGGAALRALQLRQSESQGAQKPEARRLLVRKTVEIIEHFHAANPACSSLWRTRHQHALEALGLAQALGARDDTQSSLPAILFAQSLSLGQISRGVQRSSVSSSRHKTPLTVCVENTKAPNLVLECILLCTGAGKSRTSLACTHIKPDPLFLTVTGTPIARPVSEPRSPPALDPGPVPLRPPGPGEAKRGGADRASGDPAKRSRRRRVRGDGVGG</sequence>
<dbReference type="EMBL" id="JAUPFM010000074">
    <property type="protein sequence ID" value="KAK2814236.1"/>
    <property type="molecule type" value="Genomic_DNA"/>
</dbReference>